<evidence type="ECO:0000256" key="1">
    <source>
        <dbReference type="ARBA" id="ARBA00004613"/>
    </source>
</evidence>
<keyword evidence="6 10" id="KW-0732">Signal</keyword>
<comment type="similarity">
    <text evidence="2 10">Belongs to the peptidase S10 family.</text>
</comment>
<organism evidence="11">
    <name type="scientific">Sesamum calycinum</name>
    <dbReference type="NCBI Taxonomy" id="2727403"/>
    <lineage>
        <taxon>Eukaryota</taxon>
        <taxon>Viridiplantae</taxon>
        <taxon>Streptophyta</taxon>
        <taxon>Embryophyta</taxon>
        <taxon>Tracheophyta</taxon>
        <taxon>Spermatophyta</taxon>
        <taxon>Magnoliopsida</taxon>
        <taxon>eudicotyledons</taxon>
        <taxon>Gunneridae</taxon>
        <taxon>Pentapetalae</taxon>
        <taxon>asterids</taxon>
        <taxon>lamiids</taxon>
        <taxon>Lamiales</taxon>
        <taxon>Pedaliaceae</taxon>
        <taxon>Sesamum</taxon>
    </lineage>
</organism>
<evidence type="ECO:0000313" key="11">
    <source>
        <dbReference type="EMBL" id="KAL0356799.1"/>
    </source>
</evidence>
<evidence type="ECO:0000256" key="5">
    <source>
        <dbReference type="ARBA" id="ARBA00022670"/>
    </source>
</evidence>
<dbReference type="InterPro" id="IPR018202">
    <property type="entry name" value="Ser_caboxypep_ser_AS"/>
</dbReference>
<dbReference type="GO" id="GO:0005773">
    <property type="term" value="C:vacuole"/>
    <property type="evidence" value="ECO:0007669"/>
    <property type="project" value="TreeGrafter"/>
</dbReference>
<dbReference type="GO" id="GO:0005576">
    <property type="term" value="C:extracellular region"/>
    <property type="evidence" value="ECO:0007669"/>
    <property type="project" value="UniProtKB-SubCell"/>
</dbReference>
<proteinExistence type="inferred from homology"/>
<evidence type="ECO:0000256" key="8">
    <source>
        <dbReference type="ARBA" id="ARBA00023157"/>
    </source>
</evidence>
<dbReference type="GO" id="GO:0006508">
    <property type="term" value="P:proteolysis"/>
    <property type="evidence" value="ECO:0007669"/>
    <property type="project" value="UniProtKB-KW"/>
</dbReference>
<dbReference type="InterPro" id="IPR033124">
    <property type="entry name" value="Ser_caboxypep_his_AS"/>
</dbReference>
<protein>
    <recommendedName>
        <fullName evidence="10">Carboxypeptidase</fullName>
        <ecNumber evidence="10">3.4.16.-</ecNumber>
    </recommendedName>
</protein>
<dbReference type="PROSITE" id="PS00131">
    <property type="entry name" value="CARBOXYPEPT_SER_SER"/>
    <property type="match status" value="1"/>
</dbReference>
<dbReference type="PRINTS" id="PR00724">
    <property type="entry name" value="CRBOXYPTASEC"/>
</dbReference>
<dbReference type="SUPFAM" id="SSF53474">
    <property type="entry name" value="alpha/beta-Hydrolases"/>
    <property type="match status" value="1"/>
</dbReference>
<evidence type="ECO:0000256" key="6">
    <source>
        <dbReference type="ARBA" id="ARBA00022729"/>
    </source>
</evidence>
<feature type="signal peptide" evidence="10">
    <location>
        <begin position="1"/>
        <end position="20"/>
    </location>
</feature>
<reference evidence="11" key="2">
    <citation type="journal article" date="2024" name="Plant">
        <title>Genomic evolution and insights into agronomic trait innovations of Sesamum species.</title>
        <authorList>
            <person name="Miao H."/>
            <person name="Wang L."/>
            <person name="Qu L."/>
            <person name="Liu H."/>
            <person name="Sun Y."/>
            <person name="Le M."/>
            <person name="Wang Q."/>
            <person name="Wei S."/>
            <person name="Zheng Y."/>
            <person name="Lin W."/>
            <person name="Duan Y."/>
            <person name="Cao H."/>
            <person name="Xiong S."/>
            <person name="Wang X."/>
            <person name="Wei L."/>
            <person name="Li C."/>
            <person name="Ma Q."/>
            <person name="Ju M."/>
            <person name="Zhao R."/>
            <person name="Li G."/>
            <person name="Mu C."/>
            <person name="Tian Q."/>
            <person name="Mei H."/>
            <person name="Zhang T."/>
            <person name="Gao T."/>
            <person name="Zhang H."/>
        </authorList>
    </citation>
    <scope>NUCLEOTIDE SEQUENCE</scope>
    <source>
        <strain evidence="11">KEN8</strain>
    </source>
</reference>
<evidence type="ECO:0000256" key="3">
    <source>
        <dbReference type="ARBA" id="ARBA00022525"/>
    </source>
</evidence>
<dbReference type="EC" id="3.4.16.-" evidence="10"/>
<comment type="subcellular location">
    <subcellularLocation>
        <location evidence="1">Secreted</location>
    </subcellularLocation>
</comment>
<dbReference type="Pfam" id="PF00450">
    <property type="entry name" value="Peptidase_S10"/>
    <property type="match status" value="3"/>
</dbReference>
<sequence length="391" mass="43358">MKRALIVFLSVLCLLASVQCYGGKGRDPLGELIKVQRTKRSAGFRTQDASSEYSPVYIAPQDGLKEADEITDLPGQPQVSFSQYSGYVTVDPVAGRALFYWFTESEDSPNKPLVLWLNGGPGCSSIGSGAMTELGPFRVNPDGKTLWHNENGWNTEYKTRDFYITGESYAGHYVPQLAQLILKNNKVTNQTVINLKGIACQKKCQETMDAADADRGNVFFYDIYAPLCGTNSTAPSLSSFDPCSDEYVFDYLNTPEVQKALHANVTGIPGPWETCNDFINFEWNEEPDTVLPVIKDLMASGISVWIYSGDTDGRVPVTTTRYSMSKLGTPVKTPWYPWYYQGEVGGYAVEYQNVTFVTIRGAGHFVPSYQPERALAFFLSFLEGKLPPGQN</sequence>
<evidence type="ECO:0000256" key="2">
    <source>
        <dbReference type="ARBA" id="ARBA00009431"/>
    </source>
</evidence>
<reference evidence="11" key="1">
    <citation type="submission" date="2020-06" db="EMBL/GenBank/DDBJ databases">
        <authorList>
            <person name="Li T."/>
            <person name="Hu X."/>
            <person name="Zhang T."/>
            <person name="Song X."/>
            <person name="Zhang H."/>
            <person name="Dai N."/>
            <person name="Sheng W."/>
            <person name="Hou X."/>
            <person name="Wei L."/>
        </authorList>
    </citation>
    <scope>NUCLEOTIDE SEQUENCE</scope>
    <source>
        <strain evidence="11">KEN8</strain>
        <tissue evidence="11">Leaf</tissue>
    </source>
</reference>
<dbReference type="FunFam" id="3.40.50.11320:FF:000001">
    <property type="entry name" value="Carboxypeptidase"/>
    <property type="match status" value="1"/>
</dbReference>
<accession>A0AAW2PPG9</accession>
<gene>
    <name evidence="11" type="ORF">Scaly_1365600</name>
</gene>
<keyword evidence="8" id="KW-1015">Disulfide bond</keyword>
<keyword evidence="4 10" id="KW-0121">Carboxypeptidase</keyword>
<feature type="chain" id="PRO_5043088470" description="Carboxypeptidase" evidence="10">
    <location>
        <begin position="21"/>
        <end position="391"/>
    </location>
</feature>
<evidence type="ECO:0000256" key="9">
    <source>
        <dbReference type="ARBA" id="ARBA00023180"/>
    </source>
</evidence>
<dbReference type="Gene3D" id="3.40.50.1820">
    <property type="entry name" value="alpha/beta hydrolase"/>
    <property type="match status" value="2"/>
</dbReference>
<evidence type="ECO:0000256" key="10">
    <source>
        <dbReference type="RuleBase" id="RU361156"/>
    </source>
</evidence>
<dbReference type="InterPro" id="IPR001563">
    <property type="entry name" value="Peptidase_S10"/>
</dbReference>
<name>A0AAW2PPG9_9LAMI</name>
<dbReference type="Gene3D" id="6.10.250.940">
    <property type="match status" value="1"/>
</dbReference>
<dbReference type="Gene3D" id="3.40.50.11320">
    <property type="match status" value="1"/>
</dbReference>
<dbReference type="InterPro" id="IPR029058">
    <property type="entry name" value="AB_hydrolase_fold"/>
</dbReference>
<dbReference type="AlphaFoldDB" id="A0AAW2PPG9"/>
<dbReference type="GO" id="GO:0004185">
    <property type="term" value="F:serine-type carboxypeptidase activity"/>
    <property type="evidence" value="ECO:0007669"/>
    <property type="project" value="UniProtKB-UniRule"/>
</dbReference>
<keyword evidence="7 10" id="KW-0378">Hydrolase</keyword>
<comment type="caution">
    <text evidence="11">The sequence shown here is derived from an EMBL/GenBank/DDBJ whole genome shotgun (WGS) entry which is preliminary data.</text>
</comment>
<dbReference type="EMBL" id="JACGWM010000008">
    <property type="protein sequence ID" value="KAL0356799.1"/>
    <property type="molecule type" value="Genomic_DNA"/>
</dbReference>
<dbReference type="PANTHER" id="PTHR11802:SF460">
    <property type="entry name" value="CARBOXYPEPTIDASE"/>
    <property type="match status" value="1"/>
</dbReference>
<keyword evidence="9" id="KW-0325">Glycoprotein</keyword>
<dbReference type="PROSITE" id="PS00560">
    <property type="entry name" value="CARBOXYPEPT_SER_HIS"/>
    <property type="match status" value="1"/>
</dbReference>
<keyword evidence="3" id="KW-0964">Secreted</keyword>
<evidence type="ECO:0000256" key="4">
    <source>
        <dbReference type="ARBA" id="ARBA00022645"/>
    </source>
</evidence>
<keyword evidence="5 10" id="KW-0645">Protease</keyword>
<evidence type="ECO:0000256" key="7">
    <source>
        <dbReference type="ARBA" id="ARBA00022801"/>
    </source>
</evidence>
<dbReference type="PANTHER" id="PTHR11802">
    <property type="entry name" value="SERINE PROTEASE FAMILY S10 SERINE CARBOXYPEPTIDASE"/>
    <property type="match status" value="1"/>
</dbReference>